<keyword evidence="6" id="KW-1185">Reference proteome</keyword>
<dbReference type="Pfam" id="PF01022">
    <property type="entry name" value="HTH_5"/>
    <property type="match status" value="1"/>
</dbReference>
<dbReference type="PRINTS" id="PR00778">
    <property type="entry name" value="HTHARSR"/>
</dbReference>
<evidence type="ECO:0000313" key="6">
    <source>
        <dbReference type="Proteomes" id="UP000281498"/>
    </source>
</evidence>
<keyword evidence="3" id="KW-0804">Transcription</keyword>
<dbReference type="GO" id="GO:0003700">
    <property type="term" value="F:DNA-binding transcription factor activity"/>
    <property type="evidence" value="ECO:0007669"/>
    <property type="project" value="InterPro"/>
</dbReference>
<name>A0A3A9K424_9BACI</name>
<keyword evidence="1" id="KW-0805">Transcription regulation</keyword>
<evidence type="ECO:0000313" key="5">
    <source>
        <dbReference type="EMBL" id="RKL67804.1"/>
    </source>
</evidence>
<dbReference type="PANTHER" id="PTHR33154:SF18">
    <property type="entry name" value="ARSENICAL RESISTANCE OPERON REPRESSOR"/>
    <property type="match status" value="1"/>
</dbReference>
<dbReference type="SUPFAM" id="SSF46785">
    <property type="entry name" value="Winged helix' DNA-binding domain"/>
    <property type="match status" value="1"/>
</dbReference>
<dbReference type="Gene3D" id="1.10.10.10">
    <property type="entry name" value="Winged helix-like DNA-binding domain superfamily/Winged helix DNA-binding domain"/>
    <property type="match status" value="1"/>
</dbReference>
<comment type="caution">
    <text evidence="5">The sequence shown here is derived from an EMBL/GenBank/DDBJ whole genome shotgun (WGS) entry which is preliminary data.</text>
</comment>
<dbReference type="RefSeq" id="WP_110935033.1">
    <property type="nucleotide sequence ID" value="NZ_KZ614146.1"/>
</dbReference>
<dbReference type="InterPro" id="IPR011991">
    <property type="entry name" value="ArsR-like_HTH"/>
</dbReference>
<evidence type="ECO:0000259" key="4">
    <source>
        <dbReference type="PROSITE" id="PS50987"/>
    </source>
</evidence>
<proteinExistence type="predicted"/>
<dbReference type="PROSITE" id="PS50987">
    <property type="entry name" value="HTH_ARSR_2"/>
    <property type="match status" value="1"/>
</dbReference>
<gene>
    <name evidence="5" type="ORF">CR203_10715</name>
</gene>
<reference evidence="5 6" key="1">
    <citation type="submission" date="2017-10" db="EMBL/GenBank/DDBJ databases">
        <title>Bacillus sp. nov., a halophilic bacterium isolated from a Keqin Lake.</title>
        <authorList>
            <person name="Wang H."/>
        </authorList>
    </citation>
    <scope>NUCLEOTIDE SEQUENCE [LARGE SCALE GENOMIC DNA]</scope>
    <source>
        <strain evidence="5 6">KCTC 13187</strain>
    </source>
</reference>
<dbReference type="EMBL" id="PDOE01000003">
    <property type="protein sequence ID" value="RKL67804.1"/>
    <property type="molecule type" value="Genomic_DNA"/>
</dbReference>
<dbReference type="InterPro" id="IPR051081">
    <property type="entry name" value="HTH_MetalResp_TranReg"/>
</dbReference>
<dbReference type="Proteomes" id="UP000281498">
    <property type="component" value="Unassembled WGS sequence"/>
</dbReference>
<keyword evidence="2" id="KW-0238">DNA-binding</keyword>
<organism evidence="5 6">
    <name type="scientific">Salipaludibacillus neizhouensis</name>
    <dbReference type="NCBI Taxonomy" id="885475"/>
    <lineage>
        <taxon>Bacteria</taxon>
        <taxon>Bacillati</taxon>
        <taxon>Bacillota</taxon>
        <taxon>Bacilli</taxon>
        <taxon>Bacillales</taxon>
        <taxon>Bacillaceae</taxon>
    </lineage>
</organism>
<dbReference type="GO" id="GO:0003677">
    <property type="term" value="F:DNA binding"/>
    <property type="evidence" value="ECO:0007669"/>
    <property type="project" value="UniProtKB-KW"/>
</dbReference>
<dbReference type="InterPro" id="IPR036388">
    <property type="entry name" value="WH-like_DNA-bd_sf"/>
</dbReference>
<dbReference type="InterPro" id="IPR036390">
    <property type="entry name" value="WH_DNA-bd_sf"/>
</dbReference>
<dbReference type="NCBIfam" id="NF033788">
    <property type="entry name" value="HTH_metalloreg"/>
    <property type="match status" value="1"/>
</dbReference>
<protein>
    <submittedName>
        <fullName evidence="5">Transcriptional regulator</fullName>
    </submittedName>
</protein>
<dbReference type="OrthoDB" id="9798835at2"/>
<dbReference type="InterPro" id="IPR001845">
    <property type="entry name" value="HTH_ArsR_DNA-bd_dom"/>
</dbReference>
<evidence type="ECO:0000256" key="2">
    <source>
        <dbReference type="ARBA" id="ARBA00023125"/>
    </source>
</evidence>
<dbReference type="PANTHER" id="PTHR33154">
    <property type="entry name" value="TRANSCRIPTIONAL REGULATOR, ARSR FAMILY"/>
    <property type="match status" value="1"/>
</dbReference>
<dbReference type="CDD" id="cd00090">
    <property type="entry name" value="HTH_ARSR"/>
    <property type="match status" value="1"/>
</dbReference>
<accession>A0A3A9K424</accession>
<evidence type="ECO:0000256" key="1">
    <source>
        <dbReference type="ARBA" id="ARBA00023015"/>
    </source>
</evidence>
<feature type="domain" description="HTH arsR-type" evidence="4">
    <location>
        <begin position="4"/>
        <end position="98"/>
    </location>
</feature>
<sequence>MVTSTKQTSREVVECLKVISDPTRLLIMKLVEQKEYCVCQFVDMFAISQPAISQHLRKLKQAGLVKEDRRGQWRYYSIDESSVHSHLVKGILNHIDKEDEQFNLLLSKETPVNCK</sequence>
<evidence type="ECO:0000256" key="3">
    <source>
        <dbReference type="ARBA" id="ARBA00023163"/>
    </source>
</evidence>
<dbReference type="AlphaFoldDB" id="A0A3A9K424"/>
<dbReference type="SMART" id="SM00418">
    <property type="entry name" value="HTH_ARSR"/>
    <property type="match status" value="1"/>
</dbReference>